<sequence length="96" mass="11165">MQEIQRDREAHHKKPLKDKDNQQDDDDDDHQPLSGKTRETKSAQPIRKADGFTKGNTNSFRLHRANRLRSNGWILAYDVFPEICMTVGPLKAFMTR</sequence>
<gene>
    <name evidence="2" type="ORF">FRC53_09220</name>
</gene>
<dbReference type="AlphaFoldDB" id="A0A6L5GTJ6"/>
<feature type="region of interest" description="Disordered" evidence="1">
    <location>
        <begin position="1"/>
        <end position="60"/>
    </location>
</feature>
<proteinExistence type="predicted"/>
<comment type="caution">
    <text evidence="2">The sequence shown here is derived from an EMBL/GenBank/DDBJ whole genome shotgun (WGS) entry which is preliminary data.</text>
</comment>
<reference evidence="2" key="1">
    <citation type="journal article" date="2020" name="Appl. Environ. Microbiol.">
        <title>Medium-Chain Fatty Acid Synthesis by 'Candidatus Weimeria bifida' gen. nov., sp. nov., and 'Candidatus Pseudoramibacter fermentans' sp. nov.</title>
        <authorList>
            <person name="Scarborough M.J."/>
            <person name="Myers K.S."/>
            <person name="Donohue T.J."/>
            <person name="Noguera D.R."/>
        </authorList>
    </citation>
    <scope>NUCLEOTIDE SEQUENCE</scope>
    <source>
        <strain evidence="2">EUB1.1</strain>
    </source>
</reference>
<accession>A0A6L5GTJ6</accession>
<evidence type="ECO:0000313" key="2">
    <source>
        <dbReference type="EMBL" id="MQM73574.1"/>
    </source>
</evidence>
<evidence type="ECO:0000256" key="1">
    <source>
        <dbReference type="SAM" id="MobiDB-lite"/>
    </source>
</evidence>
<dbReference type="Proteomes" id="UP000473648">
    <property type="component" value="Unassembled WGS sequence"/>
</dbReference>
<organism evidence="2 3">
    <name type="scientific">Candidatus Pseudoramibacter fermentans</name>
    <dbReference type="NCBI Taxonomy" id="2594427"/>
    <lineage>
        <taxon>Bacteria</taxon>
        <taxon>Bacillati</taxon>
        <taxon>Bacillota</taxon>
        <taxon>Clostridia</taxon>
        <taxon>Eubacteriales</taxon>
        <taxon>Eubacteriaceae</taxon>
        <taxon>Pseudoramibacter</taxon>
    </lineage>
</organism>
<keyword evidence="3" id="KW-1185">Reference proteome</keyword>
<name>A0A6L5GTJ6_9FIRM</name>
<dbReference type="EMBL" id="VOGB01000005">
    <property type="protein sequence ID" value="MQM73574.1"/>
    <property type="molecule type" value="Genomic_DNA"/>
</dbReference>
<protein>
    <submittedName>
        <fullName evidence="2">Uncharacterized protein</fullName>
    </submittedName>
</protein>
<feature type="compositionally biased region" description="Basic and acidic residues" evidence="1">
    <location>
        <begin position="36"/>
        <end position="51"/>
    </location>
</feature>
<evidence type="ECO:0000313" key="3">
    <source>
        <dbReference type="Proteomes" id="UP000473648"/>
    </source>
</evidence>
<feature type="compositionally biased region" description="Basic and acidic residues" evidence="1">
    <location>
        <begin position="1"/>
        <end position="10"/>
    </location>
</feature>